<feature type="transmembrane region" description="Helical" evidence="8">
    <location>
        <begin position="259"/>
        <end position="276"/>
    </location>
</feature>
<keyword evidence="7 8" id="KW-0924">Ammonia transport</keyword>
<dbReference type="AlphaFoldDB" id="A0A235BBG4"/>
<dbReference type="PROSITE" id="PS01219">
    <property type="entry name" value="AMMONIUM_TRANSP"/>
    <property type="match status" value="1"/>
</dbReference>
<keyword evidence="3 8" id="KW-0813">Transport</keyword>
<feature type="transmembrane region" description="Helical" evidence="8">
    <location>
        <begin position="12"/>
        <end position="30"/>
    </location>
</feature>
<dbReference type="PANTHER" id="PTHR11730:SF89">
    <property type="entry name" value="AMMONIUM TRANSPORTER SLL0108-RELATED"/>
    <property type="match status" value="1"/>
</dbReference>
<keyword evidence="5 8" id="KW-1133">Transmembrane helix</keyword>
<dbReference type="Pfam" id="PF00909">
    <property type="entry name" value="Ammonium_transp"/>
    <property type="match status" value="1"/>
</dbReference>
<dbReference type="EMBL" id="NOWF01000001">
    <property type="protein sequence ID" value="OYD09552.1"/>
    <property type="molecule type" value="Genomic_DNA"/>
</dbReference>
<evidence type="ECO:0000256" key="8">
    <source>
        <dbReference type="RuleBase" id="RU362002"/>
    </source>
</evidence>
<feature type="transmembrane region" description="Helical" evidence="8">
    <location>
        <begin position="312"/>
        <end position="333"/>
    </location>
</feature>
<dbReference type="SUPFAM" id="SSF111352">
    <property type="entry name" value="Ammonium transporter"/>
    <property type="match status" value="1"/>
</dbReference>
<comment type="caution">
    <text evidence="10">The sequence shown here is derived from an EMBL/GenBank/DDBJ whole genome shotgun (WGS) entry which is preliminary data.</text>
</comment>
<feature type="transmembrane region" description="Helical" evidence="8">
    <location>
        <begin position="51"/>
        <end position="74"/>
    </location>
</feature>
<dbReference type="FunFam" id="1.10.3430.10:FF:000008">
    <property type="entry name" value="Ammonium transporter"/>
    <property type="match status" value="1"/>
</dbReference>
<dbReference type="PRINTS" id="PR00342">
    <property type="entry name" value="RHESUSRHD"/>
</dbReference>
<feature type="domain" description="Ammonium transporter AmtB-like" evidence="9">
    <location>
        <begin position="11"/>
        <end position="409"/>
    </location>
</feature>
<dbReference type="PANTHER" id="PTHR11730">
    <property type="entry name" value="AMMONIUM TRANSPORTER"/>
    <property type="match status" value="1"/>
</dbReference>
<feature type="transmembrane region" description="Helical" evidence="8">
    <location>
        <begin position="362"/>
        <end position="382"/>
    </location>
</feature>
<dbReference type="RefSeq" id="WP_094262652.1">
    <property type="nucleotide sequence ID" value="NZ_NOWF01000001.1"/>
</dbReference>
<evidence type="ECO:0000256" key="6">
    <source>
        <dbReference type="ARBA" id="ARBA00023136"/>
    </source>
</evidence>
<dbReference type="Gene3D" id="1.10.3430.10">
    <property type="entry name" value="Ammonium transporter AmtB like domains"/>
    <property type="match status" value="1"/>
</dbReference>
<dbReference type="NCBIfam" id="TIGR00836">
    <property type="entry name" value="amt"/>
    <property type="match status" value="1"/>
</dbReference>
<evidence type="ECO:0000313" key="10">
    <source>
        <dbReference type="EMBL" id="OYD09552.1"/>
    </source>
</evidence>
<evidence type="ECO:0000256" key="7">
    <source>
        <dbReference type="ARBA" id="ARBA00023177"/>
    </source>
</evidence>
<dbReference type="GO" id="GO:0008519">
    <property type="term" value="F:ammonium channel activity"/>
    <property type="evidence" value="ECO:0007669"/>
    <property type="project" value="InterPro"/>
</dbReference>
<reference evidence="10 11" key="1">
    <citation type="submission" date="2017-07" db="EMBL/GenBank/DDBJ databases">
        <title>The genome sequence of Paludifilum halophilum highlights mechanisms for microbial adaptation to high salt environemnts.</title>
        <authorList>
            <person name="Belbahri L."/>
        </authorList>
    </citation>
    <scope>NUCLEOTIDE SEQUENCE [LARGE SCALE GENOMIC DNA]</scope>
    <source>
        <strain evidence="10 11">DSM 102817</strain>
    </source>
</reference>
<feature type="transmembrane region" description="Helical" evidence="8">
    <location>
        <begin position="94"/>
        <end position="115"/>
    </location>
</feature>
<keyword evidence="11" id="KW-1185">Reference proteome</keyword>
<feature type="transmembrane region" description="Helical" evidence="8">
    <location>
        <begin position="156"/>
        <end position="178"/>
    </location>
</feature>
<comment type="subcellular location">
    <subcellularLocation>
        <location evidence="8">Cell membrane</location>
        <topology evidence="8">Multi-pass membrane protein</topology>
    </subcellularLocation>
    <subcellularLocation>
        <location evidence="1">Membrane</location>
        <topology evidence="1">Multi-pass membrane protein</topology>
    </subcellularLocation>
</comment>
<dbReference type="InterPro" id="IPR002229">
    <property type="entry name" value="RhesusRHD"/>
</dbReference>
<evidence type="ECO:0000259" key="9">
    <source>
        <dbReference type="Pfam" id="PF00909"/>
    </source>
</evidence>
<sequence>MERLALSMDAVWVMLCAVLVISMQAGFALLEAGSTRMKNAGHVAGKQLLSFSMAGLAFWAVGYGLTFGEGNRWIGTTGWFLDLPPEGDSIPLEISFLFQLSFVAVSLAIVWGGFAERAKLGVYVLFGLLYTIVIYPVVGHWIWGGGWLSELGKQDFAGSTVVHLQGGVAALVATWLLGPRIGKYNTNGTPHSLPGHNQVYTVLGVLVIWLGWFGFNPGSTLSVQDGFFGYVALTTNLAAAAGGIGALATARLRLGRADIPMMLNGVLAGLVAVTAACAFVESWAAVVIGGIAGSLTVFTAQYFERKGIDDPIYAFSVHGVAGIWGTLSTGFFASPRLVEITGVGQPGLLYGGGWTQLGVQSLGVLASAIYVAVVSFVILRLLDRWMGLRVSKEEEVMGLDLSEHGAYGYPELNSAEKM</sequence>
<evidence type="ECO:0000256" key="4">
    <source>
        <dbReference type="ARBA" id="ARBA00022692"/>
    </source>
</evidence>
<dbReference type="OrthoDB" id="9814202at2"/>
<evidence type="ECO:0000313" key="11">
    <source>
        <dbReference type="Proteomes" id="UP000215459"/>
    </source>
</evidence>
<comment type="similarity">
    <text evidence="2 8">Belongs to the ammonia transporter channel (TC 1.A.11.2) family.</text>
</comment>
<feature type="transmembrane region" description="Helical" evidence="8">
    <location>
        <begin position="227"/>
        <end position="247"/>
    </location>
</feature>
<dbReference type="GO" id="GO:0005886">
    <property type="term" value="C:plasma membrane"/>
    <property type="evidence" value="ECO:0007669"/>
    <property type="project" value="UniProtKB-SubCell"/>
</dbReference>
<organism evidence="10 11">
    <name type="scientific">Paludifilum halophilum</name>
    <dbReference type="NCBI Taxonomy" id="1642702"/>
    <lineage>
        <taxon>Bacteria</taxon>
        <taxon>Bacillati</taxon>
        <taxon>Bacillota</taxon>
        <taxon>Bacilli</taxon>
        <taxon>Bacillales</taxon>
        <taxon>Thermoactinomycetaceae</taxon>
        <taxon>Paludifilum</taxon>
    </lineage>
</organism>
<evidence type="ECO:0000256" key="3">
    <source>
        <dbReference type="ARBA" id="ARBA00022448"/>
    </source>
</evidence>
<dbReference type="InterPro" id="IPR024041">
    <property type="entry name" value="NH4_transpt_AmtB-like_dom"/>
</dbReference>
<evidence type="ECO:0000256" key="2">
    <source>
        <dbReference type="ARBA" id="ARBA00005887"/>
    </source>
</evidence>
<proteinExistence type="inferred from homology"/>
<dbReference type="GO" id="GO:0097272">
    <property type="term" value="P:ammonium homeostasis"/>
    <property type="evidence" value="ECO:0007669"/>
    <property type="project" value="TreeGrafter"/>
</dbReference>
<gene>
    <name evidence="10" type="ORF">CHM34_00600</name>
</gene>
<name>A0A235BBG4_9BACL</name>
<evidence type="ECO:0000256" key="1">
    <source>
        <dbReference type="ARBA" id="ARBA00004141"/>
    </source>
</evidence>
<dbReference type="InterPro" id="IPR001905">
    <property type="entry name" value="Ammonium_transpt"/>
</dbReference>
<feature type="transmembrane region" description="Helical" evidence="8">
    <location>
        <begin position="199"/>
        <end position="215"/>
    </location>
</feature>
<feature type="transmembrane region" description="Helical" evidence="8">
    <location>
        <begin position="122"/>
        <end position="144"/>
    </location>
</feature>
<feature type="transmembrane region" description="Helical" evidence="8">
    <location>
        <begin position="282"/>
        <end position="300"/>
    </location>
</feature>
<accession>A0A235BBG4</accession>
<evidence type="ECO:0000256" key="5">
    <source>
        <dbReference type="ARBA" id="ARBA00022989"/>
    </source>
</evidence>
<protein>
    <recommendedName>
        <fullName evidence="8">Ammonium transporter</fullName>
    </recommendedName>
</protein>
<dbReference type="Proteomes" id="UP000215459">
    <property type="component" value="Unassembled WGS sequence"/>
</dbReference>
<dbReference type="InterPro" id="IPR018047">
    <property type="entry name" value="Ammonium_transpt_CS"/>
</dbReference>
<dbReference type="InterPro" id="IPR029020">
    <property type="entry name" value="Ammonium/urea_transptr"/>
</dbReference>
<keyword evidence="4 8" id="KW-0812">Transmembrane</keyword>
<keyword evidence="6 8" id="KW-0472">Membrane</keyword>